<dbReference type="InterPro" id="IPR020094">
    <property type="entry name" value="TruA/RsuA/RluB/E/F_N"/>
</dbReference>
<dbReference type="Gene3D" id="3.30.70.580">
    <property type="entry name" value="Pseudouridine synthase I, catalytic domain, N-terminal subdomain"/>
    <property type="match status" value="1"/>
</dbReference>
<dbReference type="OrthoDB" id="9807213at2"/>
<dbReference type="PROSITE" id="PS50889">
    <property type="entry name" value="S4"/>
    <property type="match status" value="1"/>
</dbReference>
<dbReference type="PROSITE" id="PS01149">
    <property type="entry name" value="PSI_RSU"/>
    <property type="match status" value="1"/>
</dbReference>
<dbReference type="FunFam" id="3.10.290.10:FF:000003">
    <property type="entry name" value="Pseudouridine synthase"/>
    <property type="match status" value="1"/>
</dbReference>
<dbReference type="GO" id="GO:0120159">
    <property type="term" value="F:rRNA pseudouridine synthase activity"/>
    <property type="evidence" value="ECO:0007669"/>
    <property type="project" value="UniProtKB-ARBA"/>
</dbReference>
<evidence type="ECO:0000259" key="6">
    <source>
        <dbReference type="SMART" id="SM00363"/>
    </source>
</evidence>
<gene>
    <name evidence="7" type="ORF">DDZ16_20285</name>
</gene>
<dbReference type="Proteomes" id="UP000244956">
    <property type="component" value="Unassembled WGS sequence"/>
</dbReference>
<dbReference type="CDD" id="cd02870">
    <property type="entry name" value="PseudoU_synth_RsuA_like"/>
    <property type="match status" value="1"/>
</dbReference>
<dbReference type="RefSeq" id="WP_109266307.1">
    <property type="nucleotide sequence ID" value="NZ_QEWP01000035.1"/>
</dbReference>
<evidence type="ECO:0000313" key="8">
    <source>
        <dbReference type="Proteomes" id="UP000244956"/>
    </source>
</evidence>
<dbReference type="EMBL" id="QEWP01000035">
    <property type="protein sequence ID" value="PWD97527.1"/>
    <property type="molecule type" value="Genomic_DNA"/>
</dbReference>
<dbReference type="EC" id="5.4.99.-" evidence="4"/>
<organism evidence="7 8">
    <name type="scientific">Marinilabilia rubra</name>
    <dbReference type="NCBI Taxonomy" id="2162893"/>
    <lineage>
        <taxon>Bacteria</taxon>
        <taxon>Pseudomonadati</taxon>
        <taxon>Bacteroidota</taxon>
        <taxon>Bacteroidia</taxon>
        <taxon>Marinilabiliales</taxon>
        <taxon>Marinilabiliaceae</taxon>
        <taxon>Marinilabilia</taxon>
    </lineage>
</organism>
<dbReference type="SUPFAM" id="SSF55174">
    <property type="entry name" value="Alpha-L RNA-binding motif"/>
    <property type="match status" value="1"/>
</dbReference>
<dbReference type="InterPro" id="IPR000748">
    <property type="entry name" value="PsdUridine_synth_RsuA/RluB/E/F"/>
</dbReference>
<feature type="region of interest" description="Disordered" evidence="5">
    <location>
        <begin position="1"/>
        <end position="53"/>
    </location>
</feature>
<dbReference type="PANTHER" id="PTHR47683">
    <property type="entry name" value="PSEUDOURIDINE SYNTHASE FAMILY PROTEIN-RELATED"/>
    <property type="match status" value="1"/>
</dbReference>
<dbReference type="InterPro" id="IPR050343">
    <property type="entry name" value="RsuA_PseudoU_synthase"/>
</dbReference>
<reference evidence="7 8" key="1">
    <citation type="submission" date="2018-05" db="EMBL/GenBank/DDBJ databases">
        <title>Marinilabilia rubrum sp. nov., isolated from saltern sediment.</title>
        <authorList>
            <person name="Zhang R."/>
        </authorList>
    </citation>
    <scope>NUCLEOTIDE SEQUENCE [LARGE SCALE GENOMIC DNA]</scope>
    <source>
        <strain evidence="7 8">WTE16</strain>
    </source>
</reference>
<sequence length="296" mass="34008">MAKKGRIPGKYTSSARRSRNERFQEGHKPKNTERTEKKERHTKEERVAYKKSHPEKMRLNKFISNSGVCSRREADTLISKGEIKVNGKVVTEMGMTVTTNDTVEYQGKKLIPEKKVYMLLNKPKDVVTTAKDPEGRKTVIEIVRNACPERVYPVGRLDRNTTGILLLTNDGELSKKLTHPSFEAKKIYHVFLNRPLEEADIIAIKQGLELEDGPVQPDSVNYVDPQDLSQIGIEIHSGRNRIVRRIFEHLGYKVEKLDRVFFAGLTKKNLPRGKWRFLSDKEVLFLKAEMNKQGTH</sequence>
<name>A0A2U2B3B8_9BACT</name>
<dbReference type="InterPro" id="IPR018496">
    <property type="entry name" value="PsdUridine_synth_RsuA/RluB_CS"/>
</dbReference>
<feature type="compositionally biased region" description="Basic and acidic residues" evidence="5">
    <location>
        <begin position="18"/>
        <end position="53"/>
    </location>
</feature>
<keyword evidence="3" id="KW-0694">RNA-binding</keyword>
<dbReference type="SMART" id="SM00363">
    <property type="entry name" value="S4"/>
    <property type="match status" value="1"/>
</dbReference>
<evidence type="ECO:0000256" key="1">
    <source>
        <dbReference type="ARBA" id="ARBA00008348"/>
    </source>
</evidence>
<dbReference type="InterPro" id="IPR002942">
    <property type="entry name" value="S4_RNA-bd"/>
</dbReference>
<dbReference type="CDD" id="cd00165">
    <property type="entry name" value="S4"/>
    <property type="match status" value="1"/>
</dbReference>
<dbReference type="InterPro" id="IPR042092">
    <property type="entry name" value="PsdUridine_s_RsuA/RluB/E/F_cat"/>
</dbReference>
<dbReference type="NCBIfam" id="TIGR00093">
    <property type="entry name" value="pseudouridine synthase"/>
    <property type="match status" value="1"/>
</dbReference>
<keyword evidence="8" id="KW-1185">Reference proteome</keyword>
<comment type="caution">
    <text evidence="7">The sequence shown here is derived from an EMBL/GenBank/DDBJ whole genome shotgun (WGS) entry which is preliminary data.</text>
</comment>
<dbReference type="GO" id="GO:0000455">
    <property type="term" value="P:enzyme-directed rRNA pseudouridine synthesis"/>
    <property type="evidence" value="ECO:0007669"/>
    <property type="project" value="UniProtKB-ARBA"/>
</dbReference>
<dbReference type="AlphaFoldDB" id="A0A2U2B3B8"/>
<evidence type="ECO:0000256" key="4">
    <source>
        <dbReference type="RuleBase" id="RU003887"/>
    </source>
</evidence>
<evidence type="ECO:0000256" key="5">
    <source>
        <dbReference type="SAM" id="MobiDB-lite"/>
    </source>
</evidence>
<evidence type="ECO:0000256" key="2">
    <source>
        <dbReference type="ARBA" id="ARBA00023235"/>
    </source>
</evidence>
<dbReference type="PANTHER" id="PTHR47683:SF2">
    <property type="entry name" value="RNA-BINDING S4 DOMAIN-CONTAINING PROTEIN"/>
    <property type="match status" value="1"/>
</dbReference>
<dbReference type="Pfam" id="PF01479">
    <property type="entry name" value="S4"/>
    <property type="match status" value="1"/>
</dbReference>
<dbReference type="GO" id="GO:0003723">
    <property type="term" value="F:RNA binding"/>
    <property type="evidence" value="ECO:0007669"/>
    <property type="project" value="UniProtKB-KW"/>
</dbReference>
<dbReference type="SUPFAM" id="SSF55120">
    <property type="entry name" value="Pseudouridine synthase"/>
    <property type="match status" value="1"/>
</dbReference>
<dbReference type="InterPro" id="IPR006145">
    <property type="entry name" value="PsdUridine_synth_RsuA/RluA"/>
</dbReference>
<protein>
    <recommendedName>
        <fullName evidence="4">Pseudouridine synthase</fullName>
        <ecNumber evidence="4">5.4.99.-</ecNumber>
    </recommendedName>
</protein>
<dbReference type="Gene3D" id="3.10.290.10">
    <property type="entry name" value="RNA-binding S4 domain"/>
    <property type="match status" value="1"/>
</dbReference>
<proteinExistence type="inferred from homology"/>
<keyword evidence="2 4" id="KW-0413">Isomerase</keyword>
<evidence type="ECO:0000313" key="7">
    <source>
        <dbReference type="EMBL" id="PWD97527.1"/>
    </source>
</evidence>
<comment type="similarity">
    <text evidence="1 4">Belongs to the pseudouridine synthase RsuA family.</text>
</comment>
<dbReference type="Gene3D" id="3.30.70.1560">
    <property type="entry name" value="Alpha-L RNA-binding motif"/>
    <property type="match status" value="1"/>
</dbReference>
<accession>A0A2U2B3B8</accession>
<feature type="domain" description="RNA-binding S4" evidence="6">
    <location>
        <begin position="57"/>
        <end position="116"/>
    </location>
</feature>
<evidence type="ECO:0000256" key="3">
    <source>
        <dbReference type="PROSITE-ProRule" id="PRU00182"/>
    </source>
</evidence>
<dbReference type="InterPro" id="IPR020103">
    <property type="entry name" value="PsdUridine_synth_cat_dom_sf"/>
</dbReference>
<dbReference type="Pfam" id="PF00849">
    <property type="entry name" value="PseudoU_synth_2"/>
    <property type="match status" value="1"/>
</dbReference>
<dbReference type="InterPro" id="IPR036986">
    <property type="entry name" value="S4_RNA-bd_sf"/>
</dbReference>